<evidence type="ECO:0000256" key="1">
    <source>
        <dbReference type="SAM" id="Coils"/>
    </source>
</evidence>
<dbReference type="PANTHER" id="PTHR35449:SF1">
    <property type="entry name" value="PROTEIN SIX6OS1"/>
    <property type="match status" value="1"/>
</dbReference>
<feature type="compositionally biased region" description="Basic and acidic residues" evidence="2">
    <location>
        <begin position="269"/>
        <end position="279"/>
    </location>
</feature>
<feature type="region of interest" description="Disordered" evidence="2">
    <location>
        <begin position="263"/>
        <end position="294"/>
    </location>
</feature>
<feature type="coiled-coil region" evidence="1">
    <location>
        <begin position="1"/>
        <end position="84"/>
    </location>
</feature>
<feature type="region of interest" description="Disordered" evidence="2">
    <location>
        <begin position="525"/>
        <end position="555"/>
    </location>
</feature>
<organism evidence="3 4">
    <name type="scientific">Chlamydotis macqueenii</name>
    <name type="common">Macqueen's bustard</name>
    <dbReference type="NCBI Taxonomy" id="187382"/>
    <lineage>
        <taxon>Eukaryota</taxon>
        <taxon>Metazoa</taxon>
        <taxon>Chordata</taxon>
        <taxon>Craniata</taxon>
        <taxon>Vertebrata</taxon>
        <taxon>Euteleostomi</taxon>
        <taxon>Archelosauria</taxon>
        <taxon>Archosauria</taxon>
        <taxon>Dinosauria</taxon>
        <taxon>Saurischia</taxon>
        <taxon>Theropoda</taxon>
        <taxon>Coelurosauria</taxon>
        <taxon>Aves</taxon>
        <taxon>Neognathae</taxon>
        <taxon>Neoaves</taxon>
        <taxon>Otidimorphae</taxon>
        <taxon>Otidiformes</taxon>
        <taxon>Otididae</taxon>
        <taxon>Chlamydotis</taxon>
    </lineage>
</organism>
<feature type="compositionally biased region" description="Polar residues" evidence="2">
    <location>
        <begin position="368"/>
        <end position="378"/>
    </location>
</feature>
<feature type="compositionally biased region" description="Polar residues" evidence="2">
    <location>
        <begin position="544"/>
        <end position="555"/>
    </location>
</feature>
<evidence type="ECO:0000313" key="3">
    <source>
        <dbReference type="EMBL" id="KFP39850.1"/>
    </source>
</evidence>
<keyword evidence="4" id="KW-1185">Reference proteome</keyword>
<dbReference type="Proteomes" id="UP000053330">
    <property type="component" value="Unassembled WGS sequence"/>
</dbReference>
<name>A0A091KKU6_9AVES</name>
<gene>
    <name evidence="3" type="ORF">N324_12162</name>
</gene>
<sequence length="555" mass="62868">ISVYTAKIAEKKNEIARLHENINNSSDAIADLHKQNESSKASCNAWKPTYAILSKHEEYLKNELEALQEATENERKMYEDYITQYKEILKQHHEKYAETALAQEYYKKKKEFEEIQNRVLKHAEKYKLKDDACLDILEPIPFKSLNDWALKIASSRQKTQEMLKLAAVATQESVELQEEAEELERKINYLKKTFEETAEDQASSEMTEGKNQKSLEKPKEFKERIFDESEHPSLLNEKHQLYKPLHVPSIPCKLVPSVQSTRFSMQRTETGREEKEKPVELSVATSSSSSLAESSSQMVIDTAVTDNPQIAQVPTTTSLQNQMQFRLLIPPKQMTSNQQFESENTVIANEEAKFGDKEVEDEPKDSSFIPQDTNTCFKSSEDNCDTAEESEEHFLRAPETPEFVGTPDSKGKRPQFSKTPPFDFIQSLGCEEGTSKSPAFFSLMNFSQKSSGFNLFESSVFGAENSSDETEEGYSVGNVNPLSPQKDIGSLFGKSDSEEAFAFPFPSESTSHAFGDGKDDFSFPFAFGQDQRSSESPSVKGFHSSLQNTKPFTFF</sequence>
<protein>
    <submittedName>
        <fullName evidence="3">Protein SIX6OS1</fullName>
    </submittedName>
</protein>
<dbReference type="InterPro" id="IPR031380">
    <property type="entry name" value="SIX6OS1"/>
</dbReference>
<keyword evidence="1" id="KW-0175">Coiled coil</keyword>
<dbReference type="AlphaFoldDB" id="A0A091KKU6"/>
<dbReference type="GO" id="GO:0048477">
    <property type="term" value="P:oogenesis"/>
    <property type="evidence" value="ECO:0007669"/>
    <property type="project" value="TreeGrafter"/>
</dbReference>
<feature type="non-terminal residue" evidence="3">
    <location>
        <position position="555"/>
    </location>
</feature>
<dbReference type="GO" id="GO:0007283">
    <property type="term" value="P:spermatogenesis"/>
    <property type="evidence" value="ECO:0007669"/>
    <property type="project" value="TreeGrafter"/>
</dbReference>
<feature type="region of interest" description="Disordered" evidence="2">
    <location>
        <begin position="356"/>
        <end position="382"/>
    </location>
</feature>
<dbReference type="GO" id="GO:0010705">
    <property type="term" value="P:meiotic DNA double-strand break processing involved in reciprocal meiotic recombination"/>
    <property type="evidence" value="ECO:0007669"/>
    <property type="project" value="TreeGrafter"/>
</dbReference>
<proteinExistence type="predicted"/>
<dbReference type="GO" id="GO:0000801">
    <property type="term" value="C:central element"/>
    <property type="evidence" value="ECO:0007669"/>
    <property type="project" value="TreeGrafter"/>
</dbReference>
<dbReference type="PANTHER" id="PTHR35449">
    <property type="entry name" value="PROTEIN SIX6OS1"/>
    <property type="match status" value="1"/>
</dbReference>
<feature type="compositionally biased region" description="Basic and acidic residues" evidence="2">
    <location>
        <begin position="207"/>
        <end position="219"/>
    </location>
</feature>
<feature type="non-terminal residue" evidence="3">
    <location>
        <position position="1"/>
    </location>
</feature>
<dbReference type="GO" id="GO:0007129">
    <property type="term" value="P:homologous chromosome pairing at meiosis"/>
    <property type="evidence" value="ECO:0007669"/>
    <property type="project" value="TreeGrafter"/>
</dbReference>
<feature type="compositionally biased region" description="Low complexity" evidence="2">
    <location>
        <begin position="280"/>
        <end position="294"/>
    </location>
</feature>
<feature type="region of interest" description="Disordered" evidence="2">
    <location>
        <begin position="198"/>
        <end position="219"/>
    </location>
</feature>
<reference evidence="3 4" key="1">
    <citation type="submission" date="2014-04" db="EMBL/GenBank/DDBJ databases">
        <title>Genome evolution of avian class.</title>
        <authorList>
            <person name="Zhang G."/>
            <person name="Li C."/>
        </authorList>
    </citation>
    <scope>NUCLEOTIDE SEQUENCE [LARGE SCALE GENOMIC DNA]</scope>
    <source>
        <strain evidence="3">BGI_N324</strain>
    </source>
</reference>
<accession>A0A091KKU6</accession>
<dbReference type="Pfam" id="PF15676">
    <property type="entry name" value="S6OS1"/>
    <property type="match status" value="1"/>
</dbReference>
<evidence type="ECO:0000256" key="2">
    <source>
        <dbReference type="SAM" id="MobiDB-lite"/>
    </source>
</evidence>
<evidence type="ECO:0000313" key="4">
    <source>
        <dbReference type="Proteomes" id="UP000053330"/>
    </source>
</evidence>
<dbReference type="EMBL" id="KK744786">
    <property type="protein sequence ID" value="KFP39850.1"/>
    <property type="molecule type" value="Genomic_DNA"/>
</dbReference>